<organism evidence="1 2">
    <name type="scientific">Clunio marinus</name>
    <dbReference type="NCBI Taxonomy" id="568069"/>
    <lineage>
        <taxon>Eukaryota</taxon>
        <taxon>Metazoa</taxon>
        <taxon>Ecdysozoa</taxon>
        <taxon>Arthropoda</taxon>
        <taxon>Hexapoda</taxon>
        <taxon>Insecta</taxon>
        <taxon>Pterygota</taxon>
        <taxon>Neoptera</taxon>
        <taxon>Endopterygota</taxon>
        <taxon>Diptera</taxon>
        <taxon>Nematocera</taxon>
        <taxon>Chironomoidea</taxon>
        <taxon>Chironomidae</taxon>
        <taxon>Clunio</taxon>
    </lineage>
</organism>
<dbReference type="Proteomes" id="UP000183832">
    <property type="component" value="Unassembled WGS sequence"/>
</dbReference>
<gene>
    <name evidence="1" type="ORF">CLUMA_CG003570</name>
</gene>
<proteinExistence type="predicted"/>
<dbReference type="AlphaFoldDB" id="A0A1J1HQX3"/>
<evidence type="ECO:0000313" key="2">
    <source>
        <dbReference type="Proteomes" id="UP000183832"/>
    </source>
</evidence>
<keyword evidence="2" id="KW-1185">Reference proteome</keyword>
<protein>
    <submittedName>
        <fullName evidence="1">CLUMA_CG003570, isoform A</fullName>
    </submittedName>
</protein>
<evidence type="ECO:0000313" key="1">
    <source>
        <dbReference type="EMBL" id="CRK89788.1"/>
    </source>
</evidence>
<accession>A0A1J1HQX3</accession>
<reference evidence="1 2" key="1">
    <citation type="submission" date="2015-04" db="EMBL/GenBank/DDBJ databases">
        <authorList>
            <person name="Syromyatnikov M.Y."/>
            <person name="Popov V.N."/>
        </authorList>
    </citation>
    <scope>NUCLEOTIDE SEQUENCE [LARGE SCALE GENOMIC DNA]</scope>
</reference>
<name>A0A1J1HQX3_9DIPT</name>
<sequence length="92" mass="10771">MSEEMEKPFVVKSSNNTTTQIAEKRKYKLIFELTCMLTNSKAQLGLNLSPKIRVLLRKVVRTRLLDNEVFRFFTFNLHARGMVYVSMQRGKV</sequence>
<dbReference type="EMBL" id="CVRI01000014">
    <property type="protein sequence ID" value="CRK89788.1"/>
    <property type="molecule type" value="Genomic_DNA"/>
</dbReference>